<dbReference type="SUPFAM" id="SSF53955">
    <property type="entry name" value="Lysozyme-like"/>
    <property type="match status" value="1"/>
</dbReference>
<keyword evidence="3" id="KW-1185">Reference proteome</keyword>
<dbReference type="GO" id="GO:0006032">
    <property type="term" value="P:chitin catabolic process"/>
    <property type="evidence" value="ECO:0007669"/>
    <property type="project" value="InterPro"/>
</dbReference>
<dbReference type="Pfam" id="PF00182">
    <property type="entry name" value="Glyco_hydro_19"/>
    <property type="match status" value="1"/>
</dbReference>
<dbReference type="AlphaFoldDB" id="A0A328BP71"/>
<dbReference type="Gene3D" id="1.10.530.10">
    <property type="match status" value="1"/>
</dbReference>
<comment type="caution">
    <text evidence="2">The sequence shown here is derived from an EMBL/GenBank/DDBJ whole genome shotgun (WGS) entry which is preliminary data.</text>
</comment>
<evidence type="ECO:0000259" key="1">
    <source>
        <dbReference type="Pfam" id="PF00182"/>
    </source>
</evidence>
<dbReference type="OrthoDB" id="3078754at2"/>
<evidence type="ECO:0000313" key="3">
    <source>
        <dbReference type="Proteomes" id="UP000249524"/>
    </source>
</evidence>
<dbReference type="Proteomes" id="UP000249524">
    <property type="component" value="Unassembled WGS sequence"/>
</dbReference>
<dbReference type="GO" id="GO:0016998">
    <property type="term" value="P:cell wall macromolecule catabolic process"/>
    <property type="evidence" value="ECO:0007669"/>
    <property type="project" value="InterPro"/>
</dbReference>
<dbReference type="EMBL" id="QFYS01000001">
    <property type="protein sequence ID" value="RAK68837.1"/>
    <property type="molecule type" value="Genomic_DNA"/>
</dbReference>
<accession>A0A328BP71</accession>
<sequence length="214" mass="23265">MTPPEPQSPPTARNFDPAAFFNALRSSKALGPTLSPDEVSGCEAILAACEGLPIAWAAYPLATAIVETAGTMQPIKEYGGRAYFRRMYDIEGDRPAKARELGNLTPGDGSRFCGRGYVQLTGRANYDKAGRELGLPLVDDPDLALQPAVAAKIMRRGMLEGWFTGKRLDTYLPAEASHVQFRNARRIINGLDRADEIATYAMEFQGALRAGGWK</sequence>
<protein>
    <recommendedName>
        <fullName evidence="1">Glycoside hydrolase family 19 catalytic domain-containing protein</fullName>
    </recommendedName>
</protein>
<evidence type="ECO:0000313" key="2">
    <source>
        <dbReference type="EMBL" id="RAK68837.1"/>
    </source>
</evidence>
<proteinExistence type="predicted"/>
<name>A0A328BP71_9CAUL</name>
<dbReference type="GO" id="GO:0004568">
    <property type="term" value="F:chitinase activity"/>
    <property type="evidence" value="ECO:0007669"/>
    <property type="project" value="InterPro"/>
</dbReference>
<reference evidence="2 3" key="1">
    <citation type="submission" date="2018-05" db="EMBL/GenBank/DDBJ databases">
        <authorList>
            <person name="Lanie J.A."/>
            <person name="Ng W.-L."/>
            <person name="Kazmierczak K.M."/>
            <person name="Andrzejewski T.M."/>
            <person name="Davidsen T.M."/>
            <person name="Wayne K.J."/>
            <person name="Tettelin H."/>
            <person name="Glass J.I."/>
            <person name="Rusch D."/>
            <person name="Podicherti R."/>
            <person name="Tsui H.-C.T."/>
            <person name="Winkler M.E."/>
        </authorList>
    </citation>
    <scope>NUCLEOTIDE SEQUENCE [LARGE SCALE GENOMIC DNA]</scope>
    <source>
        <strain evidence="2 3">BUT-10</strain>
    </source>
</reference>
<gene>
    <name evidence="2" type="ORF">DJ019_02140</name>
</gene>
<dbReference type="InterPro" id="IPR000726">
    <property type="entry name" value="Glyco_hydro_19_cat"/>
</dbReference>
<feature type="domain" description="Glycoside hydrolase family 19 catalytic" evidence="1">
    <location>
        <begin position="67"/>
        <end position="149"/>
    </location>
</feature>
<dbReference type="InterPro" id="IPR023346">
    <property type="entry name" value="Lysozyme-like_dom_sf"/>
</dbReference>
<organism evidence="2 3">
    <name type="scientific">Phenylobacterium kunshanense</name>
    <dbReference type="NCBI Taxonomy" id="1445034"/>
    <lineage>
        <taxon>Bacteria</taxon>
        <taxon>Pseudomonadati</taxon>
        <taxon>Pseudomonadota</taxon>
        <taxon>Alphaproteobacteria</taxon>
        <taxon>Caulobacterales</taxon>
        <taxon>Caulobacteraceae</taxon>
        <taxon>Phenylobacterium</taxon>
    </lineage>
</organism>